<name>A0A4R5A7N3_9ACTN</name>
<sequence>MSVGQRGKAVAAVLLLAACGSEDSEPAPPSPTTTTAPAITAPPALTPEEQAEADIQTTFEQLIAAWDDFKANASDYGGTSGWNIELVGRWKVEGAANADLANWIAAWRSSEIEQVGRALVARHEVSDVKLDVTDQGIHEATSIACLDMSQLVYVEFEGGAAELPETPALYQRWHMSWTYAPMADPASGTEMPGWYVSQIEVALDEPC</sequence>
<proteinExistence type="predicted"/>
<dbReference type="RefSeq" id="WP_132104627.1">
    <property type="nucleotide sequence ID" value="NZ_SMLB01000027.1"/>
</dbReference>
<dbReference type="AlphaFoldDB" id="A0A4R5A7N3"/>
<feature type="region of interest" description="Disordered" evidence="1">
    <location>
        <begin position="21"/>
        <end position="41"/>
    </location>
</feature>
<evidence type="ECO:0000313" key="2">
    <source>
        <dbReference type="EMBL" id="TDD67655.1"/>
    </source>
</evidence>
<evidence type="ECO:0008006" key="4">
    <source>
        <dbReference type="Google" id="ProtNLM"/>
    </source>
</evidence>
<evidence type="ECO:0000313" key="3">
    <source>
        <dbReference type="Proteomes" id="UP000295217"/>
    </source>
</evidence>
<evidence type="ECO:0000256" key="1">
    <source>
        <dbReference type="SAM" id="MobiDB-lite"/>
    </source>
</evidence>
<organism evidence="2 3">
    <name type="scientific">Jiangella aurantiaca</name>
    <dbReference type="NCBI Taxonomy" id="2530373"/>
    <lineage>
        <taxon>Bacteria</taxon>
        <taxon>Bacillati</taxon>
        <taxon>Actinomycetota</taxon>
        <taxon>Actinomycetes</taxon>
        <taxon>Jiangellales</taxon>
        <taxon>Jiangellaceae</taxon>
        <taxon>Jiangella</taxon>
    </lineage>
</organism>
<dbReference type="OrthoDB" id="5197164at2"/>
<reference evidence="2 3" key="1">
    <citation type="submission" date="2019-02" db="EMBL/GenBank/DDBJ databases">
        <title>Draft genome sequences of novel Actinobacteria.</title>
        <authorList>
            <person name="Sahin N."/>
            <person name="Ay H."/>
            <person name="Saygin H."/>
        </authorList>
    </citation>
    <scope>NUCLEOTIDE SEQUENCE [LARGE SCALE GENOMIC DNA]</scope>
    <source>
        <strain evidence="2 3">8K307</strain>
    </source>
</reference>
<protein>
    <recommendedName>
        <fullName evidence="4">Nuclear transport factor 2 family protein</fullName>
    </recommendedName>
</protein>
<feature type="compositionally biased region" description="Low complexity" evidence="1">
    <location>
        <begin position="32"/>
        <end position="41"/>
    </location>
</feature>
<dbReference type="PROSITE" id="PS51257">
    <property type="entry name" value="PROKAR_LIPOPROTEIN"/>
    <property type="match status" value="1"/>
</dbReference>
<dbReference type="EMBL" id="SMLB01000027">
    <property type="protein sequence ID" value="TDD67655.1"/>
    <property type="molecule type" value="Genomic_DNA"/>
</dbReference>
<gene>
    <name evidence="2" type="ORF">E1262_18575</name>
</gene>
<accession>A0A4R5A7N3</accession>
<keyword evidence="3" id="KW-1185">Reference proteome</keyword>
<dbReference type="Proteomes" id="UP000295217">
    <property type="component" value="Unassembled WGS sequence"/>
</dbReference>
<comment type="caution">
    <text evidence="2">The sequence shown here is derived from an EMBL/GenBank/DDBJ whole genome shotgun (WGS) entry which is preliminary data.</text>
</comment>